<dbReference type="PANTHER" id="PTHR42866:SF2">
    <property type="entry name" value="3-DEOXY-MANNO-OCTULOSONATE CYTIDYLYLTRANSFERASE, MITOCHONDRIAL"/>
    <property type="match status" value="1"/>
</dbReference>
<dbReference type="CDD" id="cd02517">
    <property type="entry name" value="CMP-KDO-Synthetase"/>
    <property type="match status" value="1"/>
</dbReference>
<dbReference type="NCBIfam" id="NF003950">
    <property type="entry name" value="PRK05450.1-3"/>
    <property type="match status" value="1"/>
</dbReference>
<dbReference type="NCBIfam" id="NF009905">
    <property type="entry name" value="PRK13368.1"/>
    <property type="match status" value="1"/>
</dbReference>
<dbReference type="InterPro" id="IPR004528">
    <property type="entry name" value="KdsB"/>
</dbReference>
<dbReference type="GO" id="GO:0008690">
    <property type="term" value="F:3-deoxy-manno-octulosonate cytidylyltransferase activity"/>
    <property type="evidence" value="ECO:0007669"/>
    <property type="project" value="UniProtKB-EC"/>
</dbReference>
<sequence>MADYKIVIPARYGSSRLPGKPLIMLAGKPMIQHVYERALATGVQDIVIATDDERIRDAALAFGADVVMTSPDHENGTERIAEVAQIKGWDAEAVIVNLQGDEPLIPQSLIEMTAASLLENPQAGMSSVCTPLKHAADAFDPNVVKVVLDRAHFAMYFSRASIPWDRDAYKISTEQMTGKMPVYRHIGMYGYRVSFLQQYTSMEPCALETTESLEQLRALWYGVKIHMSVIDQAPGHGVDTQDDVARVEELLLGLS</sequence>
<evidence type="ECO:0000256" key="4">
    <source>
        <dbReference type="HAMAP-Rule" id="MF_00057"/>
    </source>
</evidence>
<evidence type="ECO:0000256" key="2">
    <source>
        <dbReference type="ARBA" id="ARBA00022695"/>
    </source>
</evidence>
<keyword evidence="3 4" id="KW-0448">Lipopolysaccharide biosynthesis</keyword>
<dbReference type="EMBL" id="CP054475">
    <property type="protein sequence ID" value="UXD87633.1"/>
    <property type="molecule type" value="Genomic_DNA"/>
</dbReference>
<name>A0ABY6AAL3_9GAMM</name>
<keyword evidence="4" id="KW-0963">Cytoplasm</keyword>
<dbReference type="InterPro" id="IPR003329">
    <property type="entry name" value="Cytidylyl_trans"/>
</dbReference>
<protein>
    <recommendedName>
        <fullName evidence="4">3-deoxy-manno-octulosonate cytidylyltransferase</fullName>
        <ecNumber evidence="4">2.7.7.38</ecNumber>
    </recommendedName>
    <alternativeName>
        <fullName evidence="4">CMP-2-keto-3-deoxyoctulosonic acid synthase</fullName>
        <shortName evidence="4">CKS</shortName>
        <shortName evidence="4">CMP-KDO synthase</shortName>
    </alternativeName>
</protein>
<keyword evidence="2 4" id="KW-0548">Nucleotidyltransferase</keyword>
<dbReference type="NCBIfam" id="NF003952">
    <property type="entry name" value="PRK05450.1-5"/>
    <property type="match status" value="1"/>
</dbReference>
<comment type="similarity">
    <text evidence="4">Belongs to the KdsB family.</text>
</comment>
<accession>A0ABY6AAL3</accession>
<gene>
    <name evidence="4 5" type="primary">kdsB</name>
    <name evidence="5" type="ORF">HUF19_09380</name>
</gene>
<dbReference type="PANTHER" id="PTHR42866">
    <property type="entry name" value="3-DEOXY-MANNO-OCTULOSONATE CYTIDYLYLTRANSFERASE"/>
    <property type="match status" value="1"/>
</dbReference>
<proteinExistence type="inferred from homology"/>
<dbReference type="EC" id="2.7.7.38" evidence="4"/>
<dbReference type="HAMAP" id="MF_00057">
    <property type="entry name" value="KdsB"/>
    <property type="match status" value="1"/>
</dbReference>
<comment type="pathway">
    <text evidence="4">Nucleotide-sugar biosynthesis; CMP-3-deoxy-D-manno-octulosonate biosynthesis; CMP-3-deoxy-D-manno-octulosonate from 3-deoxy-D-manno-octulosonate and CTP: step 1/1.</text>
</comment>
<dbReference type="Pfam" id="PF02348">
    <property type="entry name" value="CTP_transf_3"/>
    <property type="match status" value="1"/>
</dbReference>
<comment type="subcellular location">
    <subcellularLocation>
        <location evidence="4">Cytoplasm</location>
    </subcellularLocation>
</comment>
<keyword evidence="1 4" id="KW-0808">Transferase</keyword>
<evidence type="ECO:0000313" key="5">
    <source>
        <dbReference type="EMBL" id="UXD87633.1"/>
    </source>
</evidence>
<reference evidence="6" key="1">
    <citation type="submission" date="2020-06" db="EMBL/GenBank/DDBJ databases">
        <title>Thalassolituus marinus alknpb1M-1, a hydrocarbon-degrading bacterium isolated from the deep-sea overlying water using an in-situ strategy from the South China Sea basin.</title>
        <authorList>
            <person name="Dong C."/>
            <person name="Chen Y."/>
            <person name="Shao Z."/>
        </authorList>
    </citation>
    <scope>NUCLEOTIDE SEQUENCE [LARGE SCALE GENOMIC DNA]</scope>
    <source>
        <strain evidence="6">alknpb1M-1</strain>
    </source>
</reference>
<evidence type="ECO:0000256" key="1">
    <source>
        <dbReference type="ARBA" id="ARBA00022679"/>
    </source>
</evidence>
<dbReference type="SUPFAM" id="SSF53448">
    <property type="entry name" value="Nucleotide-diphospho-sugar transferases"/>
    <property type="match status" value="1"/>
</dbReference>
<dbReference type="Gene3D" id="3.90.550.10">
    <property type="entry name" value="Spore Coat Polysaccharide Biosynthesis Protein SpsA, Chain A"/>
    <property type="match status" value="1"/>
</dbReference>
<keyword evidence="6" id="KW-1185">Reference proteome</keyword>
<dbReference type="NCBIfam" id="TIGR00466">
    <property type="entry name" value="kdsB"/>
    <property type="match status" value="1"/>
</dbReference>
<organism evidence="5 6">
    <name type="scientific">Thalassolituus hydrocarboniclasticus</name>
    <dbReference type="NCBI Taxonomy" id="2742796"/>
    <lineage>
        <taxon>Bacteria</taxon>
        <taxon>Pseudomonadati</taxon>
        <taxon>Pseudomonadota</taxon>
        <taxon>Gammaproteobacteria</taxon>
        <taxon>Oceanospirillales</taxon>
        <taxon>Oceanospirillaceae</taxon>
        <taxon>Thalassolituus</taxon>
    </lineage>
</organism>
<evidence type="ECO:0000256" key="3">
    <source>
        <dbReference type="ARBA" id="ARBA00022985"/>
    </source>
</evidence>
<evidence type="ECO:0000313" key="6">
    <source>
        <dbReference type="Proteomes" id="UP001065322"/>
    </source>
</evidence>
<dbReference type="InterPro" id="IPR029044">
    <property type="entry name" value="Nucleotide-diphossugar_trans"/>
</dbReference>
<comment type="catalytic activity">
    <reaction evidence="4">
        <text>3-deoxy-alpha-D-manno-oct-2-ulosonate + CTP = CMP-3-deoxy-beta-D-manno-octulosonate + diphosphate</text>
        <dbReference type="Rhea" id="RHEA:23448"/>
        <dbReference type="ChEBI" id="CHEBI:33019"/>
        <dbReference type="ChEBI" id="CHEBI:37563"/>
        <dbReference type="ChEBI" id="CHEBI:85986"/>
        <dbReference type="ChEBI" id="CHEBI:85987"/>
        <dbReference type="EC" id="2.7.7.38"/>
    </reaction>
</comment>
<dbReference type="RefSeq" id="WP_260996421.1">
    <property type="nucleotide sequence ID" value="NZ_CP054475.1"/>
</dbReference>
<dbReference type="Proteomes" id="UP001065322">
    <property type="component" value="Chromosome"/>
</dbReference>
<comment type="function">
    <text evidence="4">Activates KDO (a required 8-carbon sugar) for incorporation into bacterial lipopolysaccharide in Gram-negative bacteria.</text>
</comment>